<sequence length="282" mass="32725">MGKVFSIIQWEQNNGISSGGITLMAYQSEKNNLIPQTRIFVISNQAGRQDFNKSLLQEMGNLSDIIKFVHPIQLAHSTHEKYTDVNCSLSIIILNVDEEDNLLKKLEAIVEQLPLSIKYFIYVGPSKKTLENLIRCHYMPYDALITKDFDYKTFTILAADIYNILKKSSLSLKDSDIITISVQRQKYFLKLDDILFIITDSHPHRLIFHLKNTEYQTRMTLKQVYHQCKKLTVCHEGALVNLQNVTKFNKHKRILYFENGDICEVSKRYIKSISEKIPMKTV</sequence>
<feature type="domain" description="HTH LytTR-type" evidence="1">
    <location>
        <begin position="178"/>
        <end position="279"/>
    </location>
</feature>
<protein>
    <recommendedName>
        <fullName evidence="1">HTH LytTR-type domain-containing protein</fullName>
    </recommendedName>
</protein>
<dbReference type="InterPro" id="IPR007492">
    <property type="entry name" value="LytTR_DNA-bd_dom"/>
</dbReference>
<proteinExistence type="predicted"/>
<dbReference type="SMART" id="SM00850">
    <property type="entry name" value="LytTR"/>
    <property type="match status" value="1"/>
</dbReference>
<dbReference type="GO" id="GO:0003677">
    <property type="term" value="F:DNA binding"/>
    <property type="evidence" value="ECO:0007669"/>
    <property type="project" value="InterPro"/>
</dbReference>
<accession>C7G1H2</accession>
<reference evidence="2" key="1">
    <citation type="journal article" date="2010" name="Int. J. Food Microbiol.">
        <title>Isolation and characterization of plantaricin ASM1: a new bacteriocin produced by Lactobacillus plantarum A-1.</title>
        <authorList>
            <person name="Hata T."/>
            <person name="Tanaka R."/>
            <person name="Ohmomo S."/>
        </authorList>
    </citation>
    <scope>NUCLEOTIDE SEQUENCE</scope>
</reference>
<dbReference type="AlphaFoldDB" id="C7G1H2"/>
<dbReference type="EMBL" id="AB474371">
    <property type="protein sequence ID" value="BAH98034.1"/>
    <property type="molecule type" value="Genomic_DNA"/>
</dbReference>
<dbReference type="Gene3D" id="2.40.50.1020">
    <property type="entry name" value="LytTr DNA-binding domain"/>
    <property type="match status" value="1"/>
</dbReference>
<dbReference type="PROSITE" id="PS50930">
    <property type="entry name" value="HTH_LYTTR"/>
    <property type="match status" value="1"/>
</dbReference>
<name>C7G1H2_LACPN</name>
<evidence type="ECO:0000313" key="2">
    <source>
        <dbReference type="EMBL" id="BAH98034.1"/>
    </source>
</evidence>
<dbReference type="GO" id="GO:0000156">
    <property type="term" value="F:phosphorelay response regulator activity"/>
    <property type="evidence" value="ECO:0007669"/>
    <property type="project" value="InterPro"/>
</dbReference>
<dbReference type="InterPro" id="IPR046947">
    <property type="entry name" value="LytR-like"/>
</dbReference>
<dbReference type="Pfam" id="PF04397">
    <property type="entry name" value="LytTR"/>
    <property type="match status" value="1"/>
</dbReference>
<organism evidence="2">
    <name type="scientific">Lactiplantibacillus plantarum</name>
    <name type="common">Lactobacillus plantarum</name>
    <dbReference type="NCBI Taxonomy" id="1590"/>
    <lineage>
        <taxon>Bacteria</taxon>
        <taxon>Bacillati</taxon>
        <taxon>Bacillota</taxon>
        <taxon>Bacilli</taxon>
        <taxon>Lactobacillales</taxon>
        <taxon>Lactobacillaceae</taxon>
        <taxon>Lactiplantibacillus</taxon>
    </lineage>
</organism>
<dbReference type="PANTHER" id="PTHR37299">
    <property type="entry name" value="TRANSCRIPTIONAL REGULATOR-RELATED"/>
    <property type="match status" value="1"/>
</dbReference>
<evidence type="ECO:0000259" key="1">
    <source>
        <dbReference type="PROSITE" id="PS50930"/>
    </source>
</evidence>
<dbReference type="PANTHER" id="PTHR37299:SF1">
    <property type="entry name" value="STAGE 0 SPORULATION PROTEIN A HOMOLOG"/>
    <property type="match status" value="1"/>
</dbReference>